<dbReference type="PROSITE" id="PS00518">
    <property type="entry name" value="ZF_RING_1"/>
    <property type="match status" value="1"/>
</dbReference>
<evidence type="ECO:0000256" key="4">
    <source>
        <dbReference type="PROSITE-ProRule" id="PRU00024"/>
    </source>
</evidence>
<evidence type="ECO:0000256" key="3">
    <source>
        <dbReference type="ARBA" id="ARBA00022833"/>
    </source>
</evidence>
<dbReference type="Gene3D" id="3.30.40.10">
    <property type="entry name" value="Zinc/RING finger domain, C3HC4 (zinc finger)"/>
    <property type="match status" value="1"/>
</dbReference>
<feature type="domain" description="RING-type" evidence="5">
    <location>
        <begin position="16"/>
        <end position="40"/>
    </location>
</feature>
<evidence type="ECO:0000259" key="5">
    <source>
        <dbReference type="PROSITE" id="PS50089"/>
    </source>
</evidence>
<dbReference type="InterPro" id="IPR050143">
    <property type="entry name" value="TRIM/RBCC"/>
</dbReference>
<dbReference type="InterPro" id="IPR013083">
    <property type="entry name" value="Znf_RING/FYVE/PHD"/>
</dbReference>
<evidence type="ECO:0000313" key="7">
    <source>
        <dbReference type="EMBL" id="EMP27099.1"/>
    </source>
</evidence>
<reference evidence="8" key="1">
    <citation type="journal article" date="2013" name="Nat. Genet.">
        <title>The draft genomes of soft-shell turtle and green sea turtle yield insights into the development and evolution of the turtle-specific body plan.</title>
        <authorList>
            <person name="Wang Z."/>
            <person name="Pascual-Anaya J."/>
            <person name="Zadissa A."/>
            <person name="Li W."/>
            <person name="Niimura Y."/>
            <person name="Huang Z."/>
            <person name="Li C."/>
            <person name="White S."/>
            <person name="Xiong Z."/>
            <person name="Fang D."/>
            <person name="Wang B."/>
            <person name="Ming Y."/>
            <person name="Chen Y."/>
            <person name="Zheng Y."/>
            <person name="Kuraku S."/>
            <person name="Pignatelli M."/>
            <person name="Herrero J."/>
            <person name="Beal K."/>
            <person name="Nozawa M."/>
            <person name="Li Q."/>
            <person name="Wang J."/>
            <person name="Zhang H."/>
            <person name="Yu L."/>
            <person name="Shigenobu S."/>
            <person name="Wang J."/>
            <person name="Liu J."/>
            <person name="Flicek P."/>
            <person name="Searle S."/>
            <person name="Wang J."/>
            <person name="Kuratani S."/>
            <person name="Yin Y."/>
            <person name="Aken B."/>
            <person name="Zhang G."/>
            <person name="Irie N."/>
        </authorList>
    </citation>
    <scope>NUCLEOTIDE SEQUENCE [LARGE SCALE GENOMIC DNA]</scope>
</reference>
<evidence type="ECO:0000259" key="6">
    <source>
        <dbReference type="PROSITE" id="PS50119"/>
    </source>
</evidence>
<dbReference type="GO" id="GO:0008270">
    <property type="term" value="F:zinc ion binding"/>
    <property type="evidence" value="ECO:0007669"/>
    <property type="project" value="UniProtKB-KW"/>
</dbReference>
<sequence>MALANPLEKLQEEAICSICLEYMSDPVSIDCGHNFCRACITCRAAFHKSNVRPNKQLANIVETIKQLGLPPAKGQPEALCGKHEEKLKLFCEEDGEAICVVCRETLSHWPHNVYPIEEAAQVYKEVVKKKRERIVTEFGKLHQLLAEEEKLLLQKLEQEEKIILQRINRNLIRLLELRSSLDKLILEIREKFQQSADGLLKMSPEDAMRYAQCIQPALLASGRTRP</sequence>
<gene>
    <name evidence="7" type="ORF">UY3_15809</name>
</gene>
<proteinExistence type="predicted"/>
<keyword evidence="1" id="KW-0479">Metal-binding</keyword>
<dbReference type="PROSITE" id="PS50119">
    <property type="entry name" value="ZF_BBOX"/>
    <property type="match status" value="1"/>
</dbReference>
<keyword evidence="8" id="KW-1185">Reference proteome</keyword>
<dbReference type="InterPro" id="IPR000315">
    <property type="entry name" value="Znf_B-box"/>
</dbReference>
<protein>
    <submittedName>
        <fullName evidence="7">Tripartite motif-containing protein 39</fullName>
    </submittedName>
</protein>
<dbReference type="EMBL" id="KB573666">
    <property type="protein sequence ID" value="EMP27099.1"/>
    <property type="molecule type" value="Genomic_DNA"/>
</dbReference>
<dbReference type="Proteomes" id="UP000031443">
    <property type="component" value="Unassembled WGS sequence"/>
</dbReference>
<dbReference type="Pfam" id="PF00643">
    <property type="entry name" value="zf-B_box"/>
    <property type="match status" value="1"/>
</dbReference>
<dbReference type="InterPro" id="IPR017907">
    <property type="entry name" value="Znf_RING_CS"/>
</dbReference>
<accession>M7AR39</accession>
<dbReference type="PROSITE" id="PS50089">
    <property type="entry name" value="ZF_RING_2"/>
    <property type="match status" value="1"/>
</dbReference>
<evidence type="ECO:0000313" key="8">
    <source>
        <dbReference type="Proteomes" id="UP000031443"/>
    </source>
</evidence>
<dbReference type="SMART" id="SM00336">
    <property type="entry name" value="BBOX"/>
    <property type="match status" value="1"/>
</dbReference>
<dbReference type="Gene3D" id="3.30.160.60">
    <property type="entry name" value="Classic Zinc Finger"/>
    <property type="match status" value="1"/>
</dbReference>
<dbReference type="PANTHER" id="PTHR24103">
    <property type="entry name" value="E3 UBIQUITIN-PROTEIN LIGASE TRIM"/>
    <property type="match status" value="1"/>
</dbReference>
<organism evidence="7 8">
    <name type="scientific">Chelonia mydas</name>
    <name type="common">Green sea-turtle</name>
    <name type="synonym">Chelonia agassizi</name>
    <dbReference type="NCBI Taxonomy" id="8469"/>
    <lineage>
        <taxon>Eukaryota</taxon>
        <taxon>Metazoa</taxon>
        <taxon>Chordata</taxon>
        <taxon>Craniata</taxon>
        <taxon>Vertebrata</taxon>
        <taxon>Euteleostomi</taxon>
        <taxon>Archelosauria</taxon>
        <taxon>Testudinata</taxon>
        <taxon>Testudines</taxon>
        <taxon>Cryptodira</taxon>
        <taxon>Durocryptodira</taxon>
        <taxon>Americhelydia</taxon>
        <taxon>Chelonioidea</taxon>
        <taxon>Cheloniidae</taxon>
        <taxon>Chelonia</taxon>
    </lineage>
</organism>
<dbReference type="Pfam" id="PF15227">
    <property type="entry name" value="zf-C3HC4_4"/>
    <property type="match status" value="1"/>
</dbReference>
<keyword evidence="2 4" id="KW-0863">Zinc-finger</keyword>
<dbReference type="SUPFAM" id="SSF57845">
    <property type="entry name" value="B-box zinc-binding domain"/>
    <property type="match status" value="1"/>
</dbReference>
<dbReference type="SMART" id="SM00184">
    <property type="entry name" value="RING"/>
    <property type="match status" value="1"/>
</dbReference>
<name>M7AR39_CHEMY</name>
<evidence type="ECO:0000256" key="1">
    <source>
        <dbReference type="ARBA" id="ARBA00022723"/>
    </source>
</evidence>
<keyword evidence="3" id="KW-0862">Zinc</keyword>
<dbReference type="SUPFAM" id="SSF57850">
    <property type="entry name" value="RING/U-box"/>
    <property type="match status" value="1"/>
</dbReference>
<dbReference type="AlphaFoldDB" id="M7AR39"/>
<evidence type="ECO:0000256" key="2">
    <source>
        <dbReference type="ARBA" id="ARBA00022771"/>
    </source>
</evidence>
<feature type="domain" description="B box-type" evidence="6">
    <location>
        <begin position="75"/>
        <end position="116"/>
    </location>
</feature>
<dbReference type="InterPro" id="IPR001841">
    <property type="entry name" value="Znf_RING"/>
</dbReference>